<evidence type="ECO:0000259" key="4">
    <source>
        <dbReference type="PROSITE" id="PS51388"/>
    </source>
</evidence>
<gene>
    <name evidence="6" type="ORF">MPDQ_004747</name>
</gene>
<dbReference type="InterPro" id="IPR027417">
    <property type="entry name" value="P-loop_NTPase"/>
</dbReference>
<evidence type="ECO:0008006" key="8">
    <source>
        <dbReference type="Google" id="ProtNLM"/>
    </source>
</evidence>
<evidence type="ECO:0000259" key="5">
    <source>
        <dbReference type="PROSITE" id="PS51718"/>
    </source>
</evidence>
<dbReference type="SMART" id="SM00053">
    <property type="entry name" value="DYNc"/>
    <property type="match status" value="1"/>
</dbReference>
<dbReference type="FunFam" id="3.40.50.300:FF:001977">
    <property type="entry name" value="Dynamin GTPase, putative"/>
    <property type="match status" value="1"/>
</dbReference>
<dbReference type="InterPro" id="IPR030381">
    <property type="entry name" value="G_DYNAMIN_dom"/>
</dbReference>
<dbReference type="CDD" id="cd08771">
    <property type="entry name" value="DLP_1"/>
    <property type="match status" value="1"/>
</dbReference>
<dbReference type="STRING" id="5098.A0A507QXA4"/>
<dbReference type="InterPro" id="IPR022812">
    <property type="entry name" value="Dynamin"/>
</dbReference>
<dbReference type="GO" id="GO:0005525">
    <property type="term" value="F:GTP binding"/>
    <property type="evidence" value="ECO:0007669"/>
    <property type="project" value="InterPro"/>
</dbReference>
<feature type="domain" description="GED" evidence="4">
    <location>
        <begin position="687"/>
        <end position="783"/>
    </location>
</feature>
<proteinExistence type="predicted"/>
<feature type="domain" description="Dynamin-type G" evidence="5">
    <location>
        <begin position="40"/>
        <end position="360"/>
    </location>
</feature>
<dbReference type="Gene3D" id="3.40.50.300">
    <property type="entry name" value="P-loop containing nucleotide triphosphate hydrolases"/>
    <property type="match status" value="1"/>
</dbReference>
<dbReference type="InterPro" id="IPR001401">
    <property type="entry name" value="Dynamin_GTPase"/>
</dbReference>
<dbReference type="AlphaFoldDB" id="A0A507QXA4"/>
<dbReference type="SUPFAM" id="SSF52540">
    <property type="entry name" value="P-loop containing nucleoside triphosphate hydrolases"/>
    <property type="match status" value="1"/>
</dbReference>
<dbReference type="GO" id="GO:0031623">
    <property type="term" value="P:receptor internalization"/>
    <property type="evidence" value="ECO:0007669"/>
    <property type="project" value="TreeGrafter"/>
</dbReference>
<protein>
    <recommendedName>
        <fullName evidence="8">GED domain-containing protein</fullName>
    </recommendedName>
</protein>
<dbReference type="PROSITE" id="PS51388">
    <property type="entry name" value="GED"/>
    <property type="match status" value="1"/>
</dbReference>
<accession>A0A507QXA4</accession>
<feature type="region of interest" description="Disordered" evidence="3">
    <location>
        <begin position="774"/>
        <end position="793"/>
    </location>
</feature>
<dbReference type="GO" id="GO:0005737">
    <property type="term" value="C:cytoplasm"/>
    <property type="evidence" value="ECO:0007669"/>
    <property type="project" value="TreeGrafter"/>
</dbReference>
<dbReference type="PANTHER" id="PTHR11566">
    <property type="entry name" value="DYNAMIN"/>
    <property type="match status" value="1"/>
</dbReference>
<dbReference type="InterPro" id="IPR000375">
    <property type="entry name" value="Dynamin_stalk"/>
</dbReference>
<dbReference type="InterPro" id="IPR003130">
    <property type="entry name" value="GED"/>
</dbReference>
<dbReference type="InterPro" id="IPR020850">
    <property type="entry name" value="GED_dom"/>
</dbReference>
<dbReference type="EMBL" id="VIFY01000031">
    <property type="protein sequence ID" value="TQB74446.1"/>
    <property type="molecule type" value="Genomic_DNA"/>
</dbReference>
<evidence type="ECO:0000313" key="7">
    <source>
        <dbReference type="Proteomes" id="UP000319663"/>
    </source>
</evidence>
<keyword evidence="7" id="KW-1185">Reference proteome</keyword>
<evidence type="ECO:0000256" key="3">
    <source>
        <dbReference type="SAM" id="MobiDB-lite"/>
    </source>
</evidence>
<evidence type="ECO:0000256" key="2">
    <source>
        <dbReference type="ARBA" id="ARBA00023134"/>
    </source>
</evidence>
<dbReference type="GO" id="GO:0005886">
    <property type="term" value="C:plasma membrane"/>
    <property type="evidence" value="ECO:0007669"/>
    <property type="project" value="TreeGrafter"/>
</dbReference>
<organism evidence="6 7">
    <name type="scientific">Monascus purpureus</name>
    <name type="common">Red mold</name>
    <name type="synonym">Monascus anka</name>
    <dbReference type="NCBI Taxonomy" id="5098"/>
    <lineage>
        <taxon>Eukaryota</taxon>
        <taxon>Fungi</taxon>
        <taxon>Dikarya</taxon>
        <taxon>Ascomycota</taxon>
        <taxon>Pezizomycotina</taxon>
        <taxon>Eurotiomycetes</taxon>
        <taxon>Eurotiomycetidae</taxon>
        <taxon>Eurotiales</taxon>
        <taxon>Aspergillaceae</taxon>
        <taxon>Monascus</taxon>
    </lineage>
</organism>
<dbReference type="PANTHER" id="PTHR11566:SF131">
    <property type="entry name" value="GTPASE, PUTATIVE (AFU_ORTHOLOGUE AFUA_6G07630)-RELATED"/>
    <property type="match status" value="1"/>
</dbReference>
<dbReference type="GO" id="GO:0003924">
    <property type="term" value="F:GTPase activity"/>
    <property type="evidence" value="ECO:0007669"/>
    <property type="project" value="InterPro"/>
</dbReference>
<keyword evidence="1" id="KW-0547">Nucleotide-binding</keyword>
<dbReference type="Pfam" id="PF00350">
    <property type="entry name" value="Dynamin_N"/>
    <property type="match status" value="1"/>
</dbReference>
<sequence length="811" mass="92490">MSLPVQADSETHSIQIISNDMKMLVKKIQDLRHLGIEDNNIALPKICVVGDQSTGKSSLIEGMSEIKVPRSAGTCTRCPMEINLSESNPGEAWTCRVLLSRKYMFDGSRKVTKLPKKSLGPWVEQEEETEEFCILKDKSKVQEALRWAQLAILNPSQPTNYYAPDNNPNTDPSFTQVKFSPNVVRLDISAPDFPNLSFYDLPGVISQAEIDEERYLVALVENLAKEYVSKDNCIVLLTLPMTDDATNSSAARIIRDTRGAKNRTLGVLTKPDRIQQGESLSQWIEILEGDKFSLGHGYYIVRNTPDTSVEHSRAREEEEDFFSTHPWATELAPYKDRFGTRRVQAALSSLLLEQIQGSLPRVIQQIDEKAARVDAELRTLPDPPSANVPYILCGKLNHFKEQIRANVDGGSSEYPLQKMWRHLTEDFQHSLAKTRPTVELMSAPERMAYKATLKADIADDDDGDNDDDVTAIDGLTNRENPVYQQSTADMKKKPASLASGYKTIHFKIFDQPFKKFTWEEIRGINQDSYSAGIPDQTDPKAVDIMNRISVQHWDKPMIVFLTVTHKLVKNMLLGQLDAVFSEYRQTSLYRELKHILEEYLHSLRTEHFQHAEQNYSVEFNKPFTMALPALNQARKTASQYLSACRFRARAKAYLEVRSKFKLGDPRRESELKRLTNGDLGDDPYSQELDMMARSRGYYEIASSRFVDSICQGVQMKLFSKCREDLVTVIEQKLSIFDDNALDRCLELMAEDPERQHRRQDLIREREKLSKAQEWLSTAKKDDDGSETMDGIESQFGMRLSTPLFKKEYDLA</sequence>
<keyword evidence="2" id="KW-0342">GTP-binding</keyword>
<dbReference type="GO" id="GO:0005874">
    <property type="term" value="C:microtubule"/>
    <property type="evidence" value="ECO:0007669"/>
    <property type="project" value="TreeGrafter"/>
</dbReference>
<dbReference type="Pfam" id="PF01031">
    <property type="entry name" value="Dynamin_M"/>
    <property type="match status" value="1"/>
</dbReference>
<dbReference type="Gene3D" id="1.20.120.1240">
    <property type="entry name" value="Dynamin, middle domain"/>
    <property type="match status" value="1"/>
</dbReference>
<dbReference type="PRINTS" id="PR00195">
    <property type="entry name" value="DYNAMIN"/>
</dbReference>
<dbReference type="InterPro" id="IPR045063">
    <property type="entry name" value="Dynamin_N"/>
</dbReference>
<dbReference type="Proteomes" id="UP000319663">
    <property type="component" value="Unassembled WGS sequence"/>
</dbReference>
<dbReference type="GO" id="GO:0008017">
    <property type="term" value="F:microtubule binding"/>
    <property type="evidence" value="ECO:0007669"/>
    <property type="project" value="TreeGrafter"/>
</dbReference>
<evidence type="ECO:0000256" key="1">
    <source>
        <dbReference type="ARBA" id="ARBA00022741"/>
    </source>
</evidence>
<name>A0A507QXA4_MONPU</name>
<reference evidence="6 7" key="1">
    <citation type="submission" date="2019-06" db="EMBL/GenBank/DDBJ databases">
        <title>Wine fermentation using esterase from Monascus purpureus.</title>
        <authorList>
            <person name="Geng C."/>
            <person name="Zhang Y."/>
        </authorList>
    </citation>
    <scope>NUCLEOTIDE SEQUENCE [LARGE SCALE GENOMIC DNA]</scope>
    <source>
        <strain evidence="6">HQ1</strain>
    </source>
</reference>
<comment type="caution">
    <text evidence="6">The sequence shown here is derived from an EMBL/GenBank/DDBJ whole genome shotgun (WGS) entry which is preliminary data.</text>
</comment>
<dbReference type="PROSITE" id="PS51718">
    <property type="entry name" value="G_DYNAMIN_2"/>
    <property type="match status" value="1"/>
</dbReference>
<dbReference type="Pfam" id="PF02212">
    <property type="entry name" value="GED"/>
    <property type="match status" value="1"/>
</dbReference>
<evidence type="ECO:0000313" key="6">
    <source>
        <dbReference type="EMBL" id="TQB74446.1"/>
    </source>
</evidence>